<reference evidence="2 3" key="1">
    <citation type="journal article" date="2014" name="Am. J. Bot.">
        <title>Genome assembly and annotation for red clover (Trifolium pratense; Fabaceae).</title>
        <authorList>
            <person name="Istvanek J."/>
            <person name="Jaros M."/>
            <person name="Krenek A."/>
            <person name="Repkova J."/>
        </authorList>
    </citation>
    <scope>NUCLEOTIDE SEQUENCE [LARGE SCALE GENOMIC DNA]</scope>
    <source>
        <strain evidence="3">cv. Tatra</strain>
        <tissue evidence="2">Young leaves</tissue>
    </source>
</reference>
<comment type="caution">
    <text evidence="2">The sequence shown here is derived from an EMBL/GenBank/DDBJ whole genome shotgun (WGS) entry which is preliminary data.</text>
</comment>
<proteinExistence type="predicted"/>
<evidence type="ECO:0000256" key="1">
    <source>
        <dbReference type="SAM" id="SignalP"/>
    </source>
</evidence>
<dbReference type="AlphaFoldDB" id="A0A2K3JRL9"/>
<organism evidence="2 3">
    <name type="scientific">Trifolium pratense</name>
    <name type="common">Red clover</name>
    <dbReference type="NCBI Taxonomy" id="57577"/>
    <lineage>
        <taxon>Eukaryota</taxon>
        <taxon>Viridiplantae</taxon>
        <taxon>Streptophyta</taxon>
        <taxon>Embryophyta</taxon>
        <taxon>Tracheophyta</taxon>
        <taxon>Spermatophyta</taxon>
        <taxon>Magnoliopsida</taxon>
        <taxon>eudicotyledons</taxon>
        <taxon>Gunneridae</taxon>
        <taxon>Pentapetalae</taxon>
        <taxon>rosids</taxon>
        <taxon>fabids</taxon>
        <taxon>Fabales</taxon>
        <taxon>Fabaceae</taxon>
        <taxon>Papilionoideae</taxon>
        <taxon>50 kb inversion clade</taxon>
        <taxon>NPAAA clade</taxon>
        <taxon>Hologalegina</taxon>
        <taxon>IRL clade</taxon>
        <taxon>Trifolieae</taxon>
        <taxon>Trifolium</taxon>
    </lineage>
</organism>
<evidence type="ECO:0000313" key="2">
    <source>
        <dbReference type="EMBL" id="PNX56684.1"/>
    </source>
</evidence>
<feature type="signal peptide" evidence="1">
    <location>
        <begin position="1"/>
        <end position="24"/>
    </location>
</feature>
<keyword evidence="2" id="KW-0472">Membrane</keyword>
<dbReference type="STRING" id="57577.A0A2K3JRL9"/>
<protein>
    <submittedName>
        <fullName evidence="2">Transmembrane emp24 domain-containing protein p24delta3-like</fullName>
    </submittedName>
</protein>
<reference evidence="2 3" key="2">
    <citation type="journal article" date="2017" name="Front. Plant Sci.">
        <title>Gene Classification and Mining of Molecular Markers Useful in Red Clover (Trifolium pratense) Breeding.</title>
        <authorList>
            <person name="Istvanek J."/>
            <person name="Dluhosova J."/>
            <person name="Dluhos P."/>
            <person name="Patkova L."/>
            <person name="Nedelnik J."/>
            <person name="Repkova J."/>
        </authorList>
    </citation>
    <scope>NUCLEOTIDE SEQUENCE [LARGE SCALE GENOMIC DNA]</scope>
    <source>
        <strain evidence="3">cv. Tatra</strain>
        <tissue evidence="2">Young leaves</tissue>
    </source>
</reference>
<keyword evidence="1" id="KW-0732">Signal</keyword>
<evidence type="ECO:0000313" key="3">
    <source>
        <dbReference type="Proteomes" id="UP000236291"/>
    </source>
</evidence>
<dbReference type="EMBL" id="ASHM01120516">
    <property type="protein sequence ID" value="PNX56684.1"/>
    <property type="molecule type" value="Genomic_DNA"/>
</dbReference>
<feature type="non-terminal residue" evidence="2">
    <location>
        <position position="67"/>
    </location>
</feature>
<keyword evidence="2" id="KW-0812">Transmembrane</keyword>
<dbReference type="Proteomes" id="UP000236291">
    <property type="component" value="Unassembled WGS sequence"/>
</dbReference>
<feature type="chain" id="PRO_5014403661" evidence="1">
    <location>
        <begin position="25"/>
        <end position="67"/>
    </location>
</feature>
<name>A0A2K3JRL9_TRIPR</name>
<dbReference type="ExpressionAtlas" id="A0A2K3JRL9">
    <property type="expression patterns" value="baseline"/>
</dbReference>
<accession>A0A2K3JRL9</accession>
<sequence length="67" mass="7435">MEKNKASSIFLAFLIFCFFSISQAIWISLPASGTKCVSEEIQHNVVVLADYVVLQFDQSSHPTVAVK</sequence>
<gene>
    <name evidence="2" type="ORF">L195_g058328</name>
</gene>